<protein>
    <submittedName>
        <fullName evidence="9">FAA hydrolase family protein</fullName>
    </submittedName>
</protein>
<comment type="function">
    <text evidence="5">Decarboxylates OPET (5-oxo-pent-3-ene-1,2,5-tricarboxylic acid) into HHDD (2-hydroxy-hept-2,4-diene-1,7-dioate) and isomerizes it to OHED (2-oxo-hept-3-ene-1,7-dioate).</text>
</comment>
<evidence type="ECO:0000256" key="1">
    <source>
        <dbReference type="ARBA" id="ARBA00010211"/>
    </source>
</evidence>
<proteinExistence type="inferred from homology"/>
<dbReference type="GO" id="GO:0008704">
    <property type="term" value="F:5-carboxymethyl-2-hydroxymuconate delta-isomerase activity"/>
    <property type="evidence" value="ECO:0007669"/>
    <property type="project" value="UniProtKB-EC"/>
</dbReference>
<gene>
    <name evidence="9" type="ORF">EKH79_06630</name>
</gene>
<dbReference type="InterPro" id="IPR051121">
    <property type="entry name" value="FAH"/>
</dbReference>
<comment type="pathway">
    <text evidence="6">Aromatic compound metabolism; 4-hydroxyphenylacetate degradation; pyruvate and succinate semialdehyde from 4-hydroxyphenylacetate: step 4/7.</text>
</comment>
<dbReference type="EMBL" id="RYZR01000003">
    <property type="protein sequence ID" value="RUL66344.1"/>
    <property type="molecule type" value="Genomic_DNA"/>
</dbReference>
<dbReference type="Pfam" id="PF01557">
    <property type="entry name" value="FAA_hydrolase"/>
    <property type="match status" value="1"/>
</dbReference>
<dbReference type="OrthoDB" id="9805307at2"/>
<dbReference type="GO" id="GO:0046872">
    <property type="term" value="F:metal ion binding"/>
    <property type="evidence" value="ECO:0007669"/>
    <property type="project" value="UniProtKB-KW"/>
</dbReference>
<name>A0A3S0S5C9_9GAMM</name>
<dbReference type="Proteomes" id="UP000267077">
    <property type="component" value="Unassembled WGS sequence"/>
</dbReference>
<evidence type="ECO:0000256" key="7">
    <source>
        <dbReference type="ARBA" id="ARBA00060680"/>
    </source>
</evidence>
<evidence type="ECO:0000256" key="2">
    <source>
        <dbReference type="ARBA" id="ARBA00022723"/>
    </source>
</evidence>
<dbReference type="Gene3D" id="3.90.850.10">
    <property type="entry name" value="Fumarylacetoacetase-like, C-terminal domain"/>
    <property type="match status" value="1"/>
</dbReference>
<evidence type="ECO:0000256" key="6">
    <source>
        <dbReference type="ARBA" id="ARBA00060569"/>
    </source>
</evidence>
<evidence type="ECO:0000313" key="10">
    <source>
        <dbReference type="Proteomes" id="UP000267077"/>
    </source>
</evidence>
<dbReference type="PANTHER" id="PTHR42796:SF4">
    <property type="entry name" value="FUMARYLACETOACETATE HYDROLASE DOMAIN-CONTAINING PROTEIN 2A"/>
    <property type="match status" value="1"/>
</dbReference>
<keyword evidence="2" id="KW-0479">Metal-binding</keyword>
<dbReference type="GO" id="GO:0016787">
    <property type="term" value="F:hydrolase activity"/>
    <property type="evidence" value="ECO:0007669"/>
    <property type="project" value="UniProtKB-KW"/>
</dbReference>
<comment type="similarity">
    <text evidence="1">Belongs to the FAH family.</text>
</comment>
<keyword evidence="10" id="KW-1185">Reference proteome</keyword>
<dbReference type="GO" id="GO:0019752">
    <property type="term" value="P:carboxylic acid metabolic process"/>
    <property type="evidence" value="ECO:0007669"/>
    <property type="project" value="UniProtKB-ARBA"/>
</dbReference>
<dbReference type="AlphaFoldDB" id="A0A3S0S5C9"/>
<dbReference type="RefSeq" id="WP_126672970.1">
    <property type="nucleotide sequence ID" value="NZ_RYZR01000003.1"/>
</dbReference>
<comment type="catalytic activity">
    <reaction evidence="4">
        <text>(2E,4Z)-5-hydroxypenta-2,4-diene-1,2,5-tricarboxylate = (3E,5R)-5-carboxy-2-oxohept-3-enedioate</text>
        <dbReference type="Rhea" id="RHEA:18813"/>
        <dbReference type="ChEBI" id="CHEBI:47961"/>
        <dbReference type="ChEBI" id="CHEBI:87491"/>
        <dbReference type="EC" id="5.3.3.10"/>
    </reaction>
</comment>
<comment type="catalytic activity">
    <reaction evidence="3">
        <text>(3E,5R)-5-carboxy-2-oxohept-3-enedioate + H(+) = (4Z)-2-oxohept-4-enedioate + CO2</text>
        <dbReference type="Rhea" id="RHEA:14397"/>
        <dbReference type="ChEBI" id="CHEBI:15378"/>
        <dbReference type="ChEBI" id="CHEBI:16526"/>
        <dbReference type="ChEBI" id="CHEBI:87491"/>
        <dbReference type="ChEBI" id="CHEBI:87507"/>
        <dbReference type="EC" id="4.1.1.68"/>
    </reaction>
</comment>
<evidence type="ECO:0000313" key="9">
    <source>
        <dbReference type="EMBL" id="RUL66344.1"/>
    </source>
</evidence>
<dbReference type="FunFam" id="3.90.850.10:FF:000002">
    <property type="entry name" value="2-hydroxyhepta-2,4-diene-1,7-dioate isomerase"/>
    <property type="match status" value="1"/>
</dbReference>
<dbReference type="PANTHER" id="PTHR42796">
    <property type="entry name" value="FUMARYLACETOACETATE HYDROLASE DOMAIN-CONTAINING PROTEIN 2A-RELATED"/>
    <property type="match status" value="1"/>
</dbReference>
<accession>A0A3S0S5C9</accession>
<comment type="caution">
    <text evidence="9">The sequence shown here is derived from an EMBL/GenBank/DDBJ whole genome shotgun (WGS) entry which is preliminary data.</text>
</comment>
<keyword evidence="9" id="KW-0378">Hydrolase</keyword>
<comment type="pathway">
    <text evidence="7">Aromatic compound metabolism; 4-hydroxyphenylacetate degradation; pyruvate and succinate semialdehyde from 4-hydroxyphenylacetate: step 5/7.</text>
</comment>
<feature type="domain" description="Fumarylacetoacetase-like C-terminal" evidence="8">
    <location>
        <begin position="75"/>
        <end position="281"/>
    </location>
</feature>
<dbReference type="GO" id="GO:0018800">
    <property type="term" value="F:5-oxopent-3-ene-1,2,5-tricarboxylate decarboxylase activity"/>
    <property type="evidence" value="ECO:0007669"/>
    <property type="project" value="UniProtKB-EC"/>
</dbReference>
<evidence type="ECO:0000256" key="5">
    <source>
        <dbReference type="ARBA" id="ARBA00057150"/>
    </source>
</evidence>
<dbReference type="SUPFAM" id="SSF56529">
    <property type="entry name" value="FAH"/>
    <property type="match status" value="1"/>
</dbReference>
<dbReference type="InterPro" id="IPR036663">
    <property type="entry name" value="Fumarylacetoacetase_C_sf"/>
</dbReference>
<sequence>MRIVHFEKGGEHGIAANDGSGWHGLTKRKSGFPGTLPELIANGADLLRAGRDLLLLPTIDLDKVRILPPVPKPPKILCVGLNYDDHLEESGLKKPVYPEIFARFATSLIAHRDPIRLPRESDTLDYEAELAVVIGRGGRRINRDRALDHVAGYSLFNDATIRDFQLRTPQWTMGKNFDGTGAFGPWLVTPDALPPGAHGLRIQGRLNGQVMQDSSIDKLIFSVPALIEMISVAISLEPGDVIITGTPGGVGAARKPPVFMKPGDVFEVEIEGMGVLSNTVQHESPDEASR</sequence>
<evidence type="ECO:0000259" key="8">
    <source>
        <dbReference type="Pfam" id="PF01557"/>
    </source>
</evidence>
<organism evidence="9 10">
    <name type="scientific">Dyella dinghuensis</name>
    <dbReference type="NCBI Taxonomy" id="1920169"/>
    <lineage>
        <taxon>Bacteria</taxon>
        <taxon>Pseudomonadati</taxon>
        <taxon>Pseudomonadota</taxon>
        <taxon>Gammaproteobacteria</taxon>
        <taxon>Lysobacterales</taxon>
        <taxon>Rhodanobacteraceae</taxon>
        <taxon>Dyella</taxon>
    </lineage>
</organism>
<reference evidence="9 10" key="1">
    <citation type="submission" date="2018-12" db="EMBL/GenBank/DDBJ databases">
        <title>Dyella dinghuensis sp. nov. DHOA06 and Dyella choica sp. nov. 4M-K27, isolated from forest soil.</title>
        <authorList>
            <person name="Qiu L.-H."/>
            <person name="Gao Z.-H."/>
        </authorList>
    </citation>
    <scope>NUCLEOTIDE SEQUENCE [LARGE SCALE GENOMIC DNA]</scope>
    <source>
        <strain evidence="9 10">DHOA06</strain>
    </source>
</reference>
<dbReference type="InterPro" id="IPR011234">
    <property type="entry name" value="Fumarylacetoacetase-like_C"/>
</dbReference>
<evidence type="ECO:0000256" key="3">
    <source>
        <dbReference type="ARBA" id="ARBA00051258"/>
    </source>
</evidence>
<evidence type="ECO:0000256" key="4">
    <source>
        <dbReference type="ARBA" id="ARBA00052790"/>
    </source>
</evidence>